<accession>A0A9P9R821</accession>
<evidence type="ECO:0000313" key="3">
    <source>
        <dbReference type="EMBL" id="KAH7268763.1"/>
    </source>
</evidence>
<evidence type="ECO:0000256" key="1">
    <source>
        <dbReference type="SAM" id="MobiDB-lite"/>
    </source>
</evidence>
<feature type="compositionally biased region" description="Low complexity" evidence="1">
    <location>
        <begin position="475"/>
        <end position="494"/>
    </location>
</feature>
<dbReference type="Pfam" id="PF06985">
    <property type="entry name" value="HET"/>
    <property type="match status" value="1"/>
</dbReference>
<dbReference type="AlphaFoldDB" id="A0A9P9R821"/>
<name>A0A9P9R821_FUSSL</name>
<dbReference type="EMBL" id="JAGTJS010000005">
    <property type="protein sequence ID" value="KAH7268763.1"/>
    <property type="molecule type" value="Genomic_DNA"/>
</dbReference>
<protein>
    <submittedName>
        <fullName evidence="3">Heterokaryon incompatibility protein-domain-containing protein</fullName>
    </submittedName>
</protein>
<reference evidence="3" key="1">
    <citation type="journal article" date="2021" name="Nat. Commun.">
        <title>Genetic determinants of endophytism in the Arabidopsis root mycobiome.</title>
        <authorList>
            <person name="Mesny F."/>
            <person name="Miyauchi S."/>
            <person name="Thiergart T."/>
            <person name="Pickel B."/>
            <person name="Atanasova L."/>
            <person name="Karlsson M."/>
            <person name="Huettel B."/>
            <person name="Barry K.W."/>
            <person name="Haridas S."/>
            <person name="Chen C."/>
            <person name="Bauer D."/>
            <person name="Andreopoulos W."/>
            <person name="Pangilinan J."/>
            <person name="LaButti K."/>
            <person name="Riley R."/>
            <person name="Lipzen A."/>
            <person name="Clum A."/>
            <person name="Drula E."/>
            <person name="Henrissat B."/>
            <person name="Kohler A."/>
            <person name="Grigoriev I.V."/>
            <person name="Martin F.M."/>
            <person name="Hacquard S."/>
        </authorList>
    </citation>
    <scope>NUCLEOTIDE SEQUENCE</scope>
    <source>
        <strain evidence="3">FSSC 5 MPI-SDFR-AT-0091</strain>
    </source>
</reference>
<proteinExistence type="predicted"/>
<dbReference type="Proteomes" id="UP000736672">
    <property type="component" value="Unassembled WGS sequence"/>
</dbReference>
<keyword evidence="4" id="KW-1185">Reference proteome</keyword>
<evidence type="ECO:0000313" key="4">
    <source>
        <dbReference type="Proteomes" id="UP000736672"/>
    </source>
</evidence>
<feature type="domain" description="Heterokaryon incompatibility" evidence="2">
    <location>
        <begin position="28"/>
        <end position="127"/>
    </location>
</feature>
<dbReference type="OrthoDB" id="3789824at2759"/>
<sequence>MGEFYRMWDNIDVECLHQELVSYECGRYTALSYCWGRDSSGNDILTTKTTPNNLEDLKKSLWLEGEIMHKTFTDAIAITRGLGIRYLWIDALCVVQGDDGDFESEAGKMADYYRNATITLAATASTDFENDINSAPLNQRGWVLQEGLTWECMTQVASEDGLAVLNKERIKRPFAISTRLNSRQARQGFYEDWDAIVQVYSGRLLSKAKDKTLALAGATTGFRQLLNDDPLLGLWEKDFHAGLLWRAREPSGRIEAVELESIPSWSWMGFDGPATFDTEHRRYFRSPRTTQMVIKVDFVVVGWEGKELTSRVTHTDLLVSGRLIPFSLSSPTIKDIWWDSLSRTDESMFLLLVAQVPYRSGWNSKGNRIFGTKDYFLILSENSEMSAFSRPNKLHGAHRAYLLLALYTHRHSLSLVKMVTSKLLQGVLAFVAIGAVHANVKDCYPNPPASSTTLITSASTETSLPASVSTTLFTSTTTSEPSTTSAASSTSSVTDPGQEMPCTTDSDCWDYNTCWTGSCICESGTCYYMP</sequence>
<evidence type="ECO:0000259" key="2">
    <source>
        <dbReference type="Pfam" id="PF06985"/>
    </source>
</evidence>
<dbReference type="PANTHER" id="PTHR33112">
    <property type="entry name" value="DOMAIN PROTEIN, PUTATIVE-RELATED"/>
    <property type="match status" value="1"/>
</dbReference>
<dbReference type="PANTHER" id="PTHR33112:SF10">
    <property type="entry name" value="TOL"/>
    <property type="match status" value="1"/>
</dbReference>
<dbReference type="InterPro" id="IPR010730">
    <property type="entry name" value="HET"/>
</dbReference>
<comment type="caution">
    <text evidence="3">The sequence shown here is derived from an EMBL/GenBank/DDBJ whole genome shotgun (WGS) entry which is preliminary data.</text>
</comment>
<organism evidence="3 4">
    <name type="scientific">Fusarium solani</name>
    <name type="common">Filamentous fungus</name>
    <dbReference type="NCBI Taxonomy" id="169388"/>
    <lineage>
        <taxon>Eukaryota</taxon>
        <taxon>Fungi</taxon>
        <taxon>Dikarya</taxon>
        <taxon>Ascomycota</taxon>
        <taxon>Pezizomycotina</taxon>
        <taxon>Sordariomycetes</taxon>
        <taxon>Hypocreomycetidae</taxon>
        <taxon>Hypocreales</taxon>
        <taxon>Nectriaceae</taxon>
        <taxon>Fusarium</taxon>
        <taxon>Fusarium solani species complex</taxon>
    </lineage>
</organism>
<feature type="region of interest" description="Disordered" evidence="1">
    <location>
        <begin position="475"/>
        <end position="499"/>
    </location>
</feature>
<gene>
    <name evidence="3" type="ORF">B0J15DRAFT_510530</name>
</gene>